<evidence type="ECO:0000256" key="1">
    <source>
        <dbReference type="ARBA" id="ARBA00004651"/>
    </source>
</evidence>
<feature type="binding site" evidence="7">
    <location>
        <position position="460"/>
    </location>
    <ligand>
        <name>Mn(2+)</name>
        <dbReference type="ChEBI" id="CHEBI:29035"/>
        <label>2</label>
    </ligand>
</feature>
<evidence type="ECO:0000256" key="6">
    <source>
        <dbReference type="PIRNR" id="PIRNR026583"/>
    </source>
</evidence>
<feature type="transmembrane region" description="Helical" evidence="8">
    <location>
        <begin position="21"/>
        <end position="42"/>
    </location>
</feature>
<keyword evidence="4 8" id="KW-1133">Transmembrane helix</keyword>
<proteinExistence type="inferred from homology"/>
<evidence type="ECO:0000256" key="4">
    <source>
        <dbReference type="ARBA" id="ARBA00022989"/>
    </source>
</evidence>
<feature type="domain" description="GGDEF" evidence="9">
    <location>
        <begin position="187"/>
        <end position="315"/>
    </location>
</feature>
<dbReference type="EMBL" id="VSTU01000028">
    <property type="protein sequence ID" value="MYZ67180.1"/>
    <property type="molecule type" value="Genomic_DNA"/>
</dbReference>
<dbReference type="GO" id="GO:0046872">
    <property type="term" value="F:metal ion binding"/>
    <property type="evidence" value="ECO:0007669"/>
    <property type="project" value="UniProtKB-KW"/>
</dbReference>
<dbReference type="GO" id="GO:0016787">
    <property type="term" value="F:hydrolase activity"/>
    <property type="evidence" value="ECO:0007669"/>
    <property type="project" value="UniProtKB-UniRule"/>
</dbReference>
<evidence type="ECO:0000313" key="13">
    <source>
        <dbReference type="Proteomes" id="UP000470980"/>
    </source>
</evidence>
<dbReference type="PIRSF" id="PIRSF026583">
    <property type="entry name" value="YybT"/>
    <property type="match status" value="1"/>
</dbReference>
<comment type="subcellular location">
    <subcellularLocation>
        <location evidence="1">Cell membrane</location>
        <topology evidence="1">Multi-pass membrane protein</topology>
    </subcellularLocation>
</comment>
<comment type="catalytic activity">
    <reaction evidence="6">
        <text>3',3'-c-di-AMP + H2O = 5'-O-phosphonoadenylyl-(3'-&gt;5')-adenosine + H(+)</text>
        <dbReference type="Rhea" id="RHEA:54420"/>
        <dbReference type="ChEBI" id="CHEBI:15377"/>
        <dbReference type="ChEBI" id="CHEBI:15378"/>
        <dbReference type="ChEBI" id="CHEBI:71500"/>
        <dbReference type="ChEBI" id="CHEBI:138171"/>
    </reaction>
</comment>
<feature type="binding site" evidence="7">
    <location>
        <position position="435"/>
    </location>
    <ligand>
        <name>Mn(2+)</name>
        <dbReference type="ChEBI" id="CHEBI:29035"/>
        <label>1</label>
    </ligand>
</feature>
<dbReference type="InterPro" id="IPR049553">
    <property type="entry name" value="GdpP-like_PAS"/>
</dbReference>
<comment type="similarity">
    <text evidence="6">Belongs to the GdpP/PdeA phosphodiesterase family.</text>
</comment>
<dbReference type="InterPro" id="IPR000160">
    <property type="entry name" value="GGDEF_dom"/>
</dbReference>
<name>A0A1V9T7F8_9LACO</name>
<dbReference type="GO" id="GO:0005886">
    <property type="term" value="C:plasma membrane"/>
    <property type="evidence" value="ECO:0007669"/>
    <property type="project" value="UniProtKB-SubCell"/>
</dbReference>
<evidence type="ECO:0000259" key="9">
    <source>
        <dbReference type="PROSITE" id="PS50887"/>
    </source>
</evidence>
<dbReference type="GO" id="GO:0003676">
    <property type="term" value="F:nucleic acid binding"/>
    <property type="evidence" value="ECO:0007669"/>
    <property type="project" value="UniProtKB-UniRule"/>
</dbReference>
<feature type="binding site" evidence="7">
    <location>
        <position position="366"/>
    </location>
    <ligand>
        <name>Mn(2+)</name>
        <dbReference type="ChEBI" id="CHEBI:29035"/>
        <label>2</label>
    </ligand>
</feature>
<dbReference type="PANTHER" id="PTHR47618:SF2">
    <property type="entry name" value="CYCLIC-DI-AMP PHOSPHODIESTERASE GDPP"/>
    <property type="match status" value="1"/>
</dbReference>
<dbReference type="InterPro" id="IPR003156">
    <property type="entry name" value="DHHA1_dom"/>
</dbReference>
<accession>A0A1V9T7F8</accession>
<feature type="transmembrane region" description="Helical" evidence="8">
    <location>
        <begin position="48"/>
        <end position="69"/>
    </location>
</feature>
<dbReference type="AlphaFoldDB" id="A0A1V9T7F8"/>
<dbReference type="Gene3D" id="3.30.450.20">
    <property type="entry name" value="PAS domain"/>
    <property type="match status" value="1"/>
</dbReference>
<evidence type="ECO:0000256" key="2">
    <source>
        <dbReference type="ARBA" id="ARBA00022475"/>
    </source>
</evidence>
<evidence type="ECO:0000313" key="11">
    <source>
        <dbReference type="EMBL" id="MYZ67180.1"/>
    </source>
</evidence>
<dbReference type="Pfam" id="PF01368">
    <property type="entry name" value="DHH"/>
    <property type="match status" value="1"/>
</dbReference>
<reference evidence="12 15" key="2">
    <citation type="submission" date="2022-12" db="EMBL/GenBank/DDBJ databases">
        <title>Assessment of beneficial effects and identification of host adaptation-associated genes of Ligilactobacillus salivarius isolated from Meles meles.</title>
        <authorList>
            <person name="Wang Y."/>
        </authorList>
    </citation>
    <scope>NUCLEOTIDE SEQUENCE [LARGE SCALE GENOMIC DNA]</scope>
    <source>
        <strain evidence="12 15">S35</strain>
    </source>
</reference>
<feature type="binding site" evidence="7">
    <location>
        <position position="364"/>
    </location>
    <ligand>
        <name>Mn(2+)</name>
        <dbReference type="ChEBI" id="CHEBI:29035"/>
        <label>1</label>
    </ligand>
</feature>
<dbReference type="InterPro" id="IPR014528">
    <property type="entry name" value="GdpP/PdeA"/>
</dbReference>
<feature type="binding site" evidence="7">
    <location>
        <position position="517"/>
    </location>
    <ligand>
        <name>Mn(2+)</name>
        <dbReference type="ChEBI" id="CHEBI:29035"/>
        <label>2</label>
    </ligand>
</feature>
<dbReference type="EC" id="3.1.4.-" evidence="6"/>
<feature type="binding site" evidence="7">
    <location>
        <position position="360"/>
    </location>
    <ligand>
        <name>Mn(2+)</name>
        <dbReference type="ChEBI" id="CHEBI:29035"/>
        <label>1</label>
    </ligand>
</feature>
<comment type="cofactor">
    <cofactor evidence="7">
        <name>Mn(2+)</name>
        <dbReference type="ChEBI" id="CHEBI:29035"/>
    </cofactor>
    <text evidence="7">For phosphodiesterase activity, probably binds 2 Mn(2+) per subunit.</text>
</comment>
<dbReference type="SMART" id="SM00267">
    <property type="entry name" value="GGDEF"/>
    <property type="match status" value="1"/>
</dbReference>
<dbReference type="RefSeq" id="WP_081510039.1">
    <property type="nucleotide sequence ID" value="NZ_CP090411.1"/>
</dbReference>
<dbReference type="SUPFAM" id="SSF64182">
    <property type="entry name" value="DHH phosphoesterases"/>
    <property type="match status" value="1"/>
</dbReference>
<comment type="function">
    <text evidence="6">Has phosphodiesterase (PDE) activity against cyclic-di-AMP (c-di-AMP).</text>
</comment>
<dbReference type="Proteomes" id="UP000471300">
    <property type="component" value="Unassembled WGS sequence"/>
</dbReference>
<dbReference type="Gene3D" id="3.90.1640.10">
    <property type="entry name" value="inorganic pyrophosphatase (n-terminal core)"/>
    <property type="match status" value="1"/>
</dbReference>
<reference evidence="13 14" key="1">
    <citation type="journal article" date="2020" name="Food Funct.">
        <title>Screening of Lactobacillus salivarius strains from the feces of Chinese populations and the evaluation of their effects against intestinal inflammation in mice.</title>
        <authorList>
            <person name="Zhai Q."/>
            <person name="Shen X."/>
            <person name="Cen S."/>
            <person name="Zhang C."/>
            <person name="Tian F."/>
            <person name="Zhao J."/>
            <person name="Zhang H."/>
            <person name="Xue Y."/>
            <person name="Chen W."/>
        </authorList>
    </citation>
    <scope>NUCLEOTIDE SEQUENCE [LARGE SCALE GENOMIC DNA]</scope>
    <source>
        <strain evidence="11 14">FZJTZ28M4.scaf</strain>
        <strain evidence="10 13">FZJTZ9M6.scaf</strain>
    </source>
</reference>
<evidence type="ECO:0000313" key="10">
    <source>
        <dbReference type="EMBL" id="MYY73853.1"/>
    </source>
</evidence>
<dbReference type="Pfam" id="PF02272">
    <property type="entry name" value="DHHA1"/>
    <property type="match status" value="1"/>
</dbReference>
<evidence type="ECO:0000313" key="15">
    <source>
        <dbReference type="Proteomes" id="UP001224533"/>
    </source>
</evidence>
<dbReference type="Proteomes" id="UP001224533">
    <property type="component" value="Chromosome"/>
</dbReference>
<dbReference type="Proteomes" id="UP000470980">
    <property type="component" value="Unassembled WGS sequence"/>
</dbReference>
<dbReference type="InterPro" id="IPR051319">
    <property type="entry name" value="Oligoribo/pAp-PDE_c-di-AMP_PDE"/>
</dbReference>
<keyword evidence="5 6" id="KW-0472">Membrane</keyword>
<dbReference type="FunFam" id="3.90.1640.10:FF:000002">
    <property type="entry name" value="Cyclic-di-AMP phosphodiesterase"/>
    <property type="match status" value="1"/>
</dbReference>
<evidence type="ECO:0000256" key="5">
    <source>
        <dbReference type="ARBA" id="ARBA00023136"/>
    </source>
</evidence>
<feature type="binding site" evidence="7">
    <location>
        <position position="435"/>
    </location>
    <ligand>
        <name>Mn(2+)</name>
        <dbReference type="ChEBI" id="CHEBI:29035"/>
        <label>2</label>
    </ligand>
</feature>
<evidence type="ECO:0000256" key="8">
    <source>
        <dbReference type="SAM" id="Phobius"/>
    </source>
</evidence>
<dbReference type="InterPro" id="IPR038763">
    <property type="entry name" value="DHH_sf"/>
</dbReference>
<dbReference type="InterPro" id="IPR001667">
    <property type="entry name" value="DDH_dom"/>
</dbReference>
<dbReference type="EMBL" id="VSTR01000026">
    <property type="protein sequence ID" value="MYY73853.1"/>
    <property type="molecule type" value="Genomic_DNA"/>
</dbReference>
<keyword evidence="2 6" id="KW-1003">Cell membrane</keyword>
<dbReference type="EMBL" id="CP114509">
    <property type="protein sequence ID" value="WHS17667.1"/>
    <property type="molecule type" value="Genomic_DNA"/>
</dbReference>
<keyword evidence="6" id="KW-0378">Hydrolase</keyword>
<evidence type="ECO:0000313" key="12">
    <source>
        <dbReference type="EMBL" id="WHS17667.1"/>
    </source>
</evidence>
<dbReference type="Pfam" id="PF24898">
    <property type="entry name" value="GGDEF_GdpP"/>
    <property type="match status" value="1"/>
</dbReference>
<evidence type="ECO:0000256" key="7">
    <source>
        <dbReference type="PIRSR" id="PIRSR026583-50"/>
    </source>
</evidence>
<keyword evidence="3 8" id="KW-0812">Transmembrane</keyword>
<evidence type="ECO:0000256" key="3">
    <source>
        <dbReference type="ARBA" id="ARBA00022692"/>
    </source>
</evidence>
<dbReference type="PROSITE" id="PS50887">
    <property type="entry name" value="GGDEF"/>
    <property type="match status" value="1"/>
</dbReference>
<dbReference type="Pfam" id="PF21370">
    <property type="entry name" value="PAS_GdpP"/>
    <property type="match status" value="1"/>
</dbReference>
<keyword evidence="7" id="KW-0464">Manganese</keyword>
<evidence type="ECO:0000313" key="14">
    <source>
        <dbReference type="Proteomes" id="UP000471300"/>
    </source>
</evidence>
<keyword evidence="7" id="KW-0479">Metal-binding</keyword>
<organism evidence="11 14">
    <name type="scientific">Ligilactobacillus salivarius</name>
    <dbReference type="NCBI Taxonomy" id="1624"/>
    <lineage>
        <taxon>Bacteria</taxon>
        <taxon>Bacillati</taxon>
        <taxon>Bacillota</taxon>
        <taxon>Bacilli</taxon>
        <taxon>Lactobacillales</taxon>
        <taxon>Lactobacillaceae</taxon>
        <taxon>Ligilactobacillus</taxon>
    </lineage>
</organism>
<dbReference type="PANTHER" id="PTHR47618">
    <property type="entry name" value="BIFUNCTIONAL OLIGORIBONUCLEASE AND PAP PHOSPHATASE NRNA"/>
    <property type="match status" value="1"/>
</dbReference>
<gene>
    <name evidence="11" type="ORF">FYL06_09585</name>
    <name evidence="10" type="ORF">FYL10_09480</name>
    <name evidence="12" type="ORF">O2U02_00100</name>
</gene>
<sequence length="677" mass="76829">MKRLLEKEFWQIPEFLRNKHLRIIAVFLLILSLVCATLAFIVNAWLGIIVFLLILLTIGLSFITLKQVMQDTTHYISDLSYKIKRSEQEALLKMPIGILMLNDSAEVVWVNPTMQKLFGQEEILGKKLTEADEELAKVINDNMSNKDSVEIKWQDKRFNMLVQSDINVVYLLDITHYAEIQKQYDDSRLVIGQIFIDNYDEVTQSMNDTNISNLSNYITNELSSWASQMGMFLKMIDEDHYFVLAYTKSLTQMEKEKFKLLDRIRERTSKQNFPVTLSIGLAYGGTDLAKLSRLSQSNLDLALGRGGDQVVVRGVDDSQARFYGGKTNPMEKRTRVRARMISQALQELMSQSDDIFVMGHARPDMDSIGACLGIRRIAKMNGKQCWLVLDTDNLHSDIQRLLDEIDNYPDIKESIISPEEALQKATKKSLLLMLDLSKPSISMSPELYDQLKNRVIIIDHHRRGEEFPENPMLVYIEPYASSTCELITEMFEYQSRYSDDPINKLEATAMLTGIIIDTKSFSLRTGTRTFDAASYLRSVGADSQMSQHFMKENVQSFLQRNHLIDRVEFVGNGNAVVVGENDRAYDPVTAAQAADSLLTVSGVQASYVVTHRSEDIIGISARSNGETNVQIIMEKMGGGGHLSNAATQIEDRDILDVRKQLLDLIAQTEENNTEETD</sequence>
<dbReference type="Gene3D" id="3.10.310.30">
    <property type="match status" value="1"/>
</dbReference>
<protein>
    <recommendedName>
        <fullName evidence="6">Cyclic-di-AMP phosphodiesterase</fullName>
        <ecNumber evidence="6">3.1.4.-</ecNumber>
    </recommendedName>
</protein>